<dbReference type="PANTHER" id="PTHR24148:SF64">
    <property type="entry name" value="HETEROKARYON INCOMPATIBILITY DOMAIN-CONTAINING PROTEIN"/>
    <property type="match status" value="1"/>
</dbReference>
<dbReference type="OrthoDB" id="3560411at2759"/>
<dbReference type="InterPro" id="IPR010730">
    <property type="entry name" value="HET"/>
</dbReference>
<dbReference type="AlphaFoldDB" id="A0A9N9XV74"/>
<sequence length="759" mass="86627">MAELSDEPPCPRQELYQPLSSTEYRIVHLFPGDFPDDIQCALQIRDDSVRSRYEAISYEWGDESNAKPIHVARLDALVKRVSSLRGTQLVECISLLDRLATQLERSHTMLFYIFPTISFGCLLWWNLSFVEPAWVLFSIPTSLSRAATCLFAAINLAWVCQASYRLMQERLKSRLWTSRTTDWRIREKDVSLSKFETLHVTPNLENALRYLRRNKGVRILWIDALCIDQKNEAEKLMQVQKMGWIYANAHMVTIWLGGYHDHPTGQSCSDTGIVCAHQERIELAFACLWGSHWGISRCFRAIGYTKPFKKSQAGIHHIIKRGWWQRLWVIQEVALATGDVKFQCGHSTCSYADFHTWFSHMPAMYPEALSFEQDNTHVGYFLDLIRTFRYDLKTDQSLFASGSIVYEVEVFARDLCNILLRTSGSFKCRDHDDRLYAVLGIVAGVSRDTSGNSSKFSYFVCSIATLGFLGISKVQDSLLREVCRDILLTLLCLATIFCEIGPRYWVKNRPSSIRDSSYAIRSITGHQGYQLSRVQFFTKLAHGLAEQAKSLSFLEAASCGEDEDPAMPSWVPNWSREVHPPAWDFAYKDIGRPLFADHDAFSFLEEGRVIDVQGYRVPVANLCTIADLDEIPLPHIMMGRSPDYEEDLALVEQMMDPHTVKKLLFEDIWNRATTGPIVHIHDPGLSTKGAIGYLKAGSMAAGDHLVAVPSCFHNIVLRPCGFKGDRPSRWKLVGLVEACRYGDWLLLPRWKDPQRYQIE</sequence>
<dbReference type="PANTHER" id="PTHR24148">
    <property type="entry name" value="ANKYRIN REPEAT DOMAIN-CONTAINING PROTEIN 39 HOMOLOG-RELATED"/>
    <property type="match status" value="1"/>
</dbReference>
<keyword evidence="3" id="KW-1185">Reference proteome</keyword>
<proteinExistence type="predicted"/>
<dbReference type="InterPro" id="IPR052895">
    <property type="entry name" value="HetReg/Transcr_Mod"/>
</dbReference>
<protein>
    <recommendedName>
        <fullName evidence="1">Heterokaryon incompatibility domain-containing protein</fullName>
    </recommendedName>
</protein>
<evidence type="ECO:0000313" key="3">
    <source>
        <dbReference type="Proteomes" id="UP000754883"/>
    </source>
</evidence>
<reference evidence="3" key="1">
    <citation type="submission" date="2019-06" db="EMBL/GenBank/DDBJ databases">
        <authorList>
            <person name="Broberg M."/>
        </authorList>
    </citation>
    <scope>NUCLEOTIDE SEQUENCE [LARGE SCALE GENOMIC DNA]</scope>
</reference>
<gene>
    <name evidence="2" type="ORF">CBYS24578_00009269</name>
</gene>
<evidence type="ECO:0000259" key="1">
    <source>
        <dbReference type="Pfam" id="PF06985"/>
    </source>
</evidence>
<reference evidence="2 3" key="2">
    <citation type="submission" date="2021-10" db="EMBL/GenBank/DDBJ databases">
        <authorList>
            <person name="Piombo E."/>
        </authorList>
    </citation>
    <scope>NUCLEOTIDE SEQUENCE [LARGE SCALE GENOMIC DNA]</scope>
</reference>
<dbReference type="Pfam" id="PF06985">
    <property type="entry name" value="HET"/>
    <property type="match status" value="1"/>
</dbReference>
<name>A0A9N9XV74_9HYPO</name>
<dbReference type="EMBL" id="CABFNO020001300">
    <property type="protein sequence ID" value="CAG9978598.1"/>
    <property type="molecule type" value="Genomic_DNA"/>
</dbReference>
<accession>A0A9N9XV74</accession>
<organism evidence="2 3">
    <name type="scientific">Clonostachys byssicola</name>
    <dbReference type="NCBI Taxonomy" id="160290"/>
    <lineage>
        <taxon>Eukaryota</taxon>
        <taxon>Fungi</taxon>
        <taxon>Dikarya</taxon>
        <taxon>Ascomycota</taxon>
        <taxon>Pezizomycotina</taxon>
        <taxon>Sordariomycetes</taxon>
        <taxon>Hypocreomycetidae</taxon>
        <taxon>Hypocreales</taxon>
        <taxon>Bionectriaceae</taxon>
        <taxon>Clonostachys</taxon>
    </lineage>
</organism>
<dbReference type="Proteomes" id="UP000754883">
    <property type="component" value="Unassembled WGS sequence"/>
</dbReference>
<comment type="caution">
    <text evidence="2">The sequence shown here is derived from an EMBL/GenBank/DDBJ whole genome shotgun (WGS) entry which is preliminary data.</text>
</comment>
<feature type="domain" description="Heterokaryon incompatibility" evidence="1">
    <location>
        <begin position="176"/>
        <end position="332"/>
    </location>
</feature>
<evidence type="ECO:0000313" key="2">
    <source>
        <dbReference type="EMBL" id="CAG9978598.1"/>
    </source>
</evidence>